<gene>
    <name evidence="2" type="ORF">BINO364_LOCUS465</name>
</gene>
<evidence type="ECO:0000256" key="1">
    <source>
        <dbReference type="SAM" id="MobiDB-lite"/>
    </source>
</evidence>
<evidence type="ECO:0000313" key="3">
    <source>
        <dbReference type="Proteomes" id="UP000838878"/>
    </source>
</evidence>
<feature type="non-terminal residue" evidence="2">
    <location>
        <position position="224"/>
    </location>
</feature>
<accession>A0A8J9Y3B8</accession>
<protein>
    <submittedName>
        <fullName evidence="2">Uncharacterized protein</fullName>
    </submittedName>
</protein>
<sequence length="224" mass="25289">MFDPLLYEANITPRDIIETSTFKKEMFDDEDDWLGANLRMPEEETTKVSCAGYDFNETYCKTINDRIVCGYDKNIGEVKEETIDLGNGCRIRNDRLECGYLMGPFDNPRRPPAGNDGPNYLIPMLIPTTAPASLTNKETDFSISTQTHLSSNTKTPDKILQSLTRSGKTLSQNYSILKTTLKTPPYTTTPPAPLKSSSKKSNADSRKHCVEKLDNIFCYYIKRS</sequence>
<proteinExistence type="predicted"/>
<evidence type="ECO:0000313" key="2">
    <source>
        <dbReference type="EMBL" id="CAH0713291.1"/>
    </source>
</evidence>
<reference evidence="2" key="1">
    <citation type="submission" date="2021-12" db="EMBL/GenBank/DDBJ databases">
        <authorList>
            <person name="Martin H S."/>
        </authorList>
    </citation>
    <scope>NUCLEOTIDE SEQUENCE</scope>
</reference>
<keyword evidence="3" id="KW-1185">Reference proteome</keyword>
<dbReference type="OrthoDB" id="7465467at2759"/>
<organism evidence="2 3">
    <name type="scientific">Brenthis ino</name>
    <name type="common">lesser marbled fritillary</name>
    <dbReference type="NCBI Taxonomy" id="405034"/>
    <lineage>
        <taxon>Eukaryota</taxon>
        <taxon>Metazoa</taxon>
        <taxon>Ecdysozoa</taxon>
        <taxon>Arthropoda</taxon>
        <taxon>Hexapoda</taxon>
        <taxon>Insecta</taxon>
        <taxon>Pterygota</taxon>
        <taxon>Neoptera</taxon>
        <taxon>Endopterygota</taxon>
        <taxon>Lepidoptera</taxon>
        <taxon>Glossata</taxon>
        <taxon>Ditrysia</taxon>
        <taxon>Papilionoidea</taxon>
        <taxon>Nymphalidae</taxon>
        <taxon>Heliconiinae</taxon>
        <taxon>Argynnini</taxon>
        <taxon>Brenthis</taxon>
    </lineage>
</organism>
<dbReference type="Proteomes" id="UP000838878">
    <property type="component" value="Chromosome 1"/>
</dbReference>
<name>A0A8J9Y3B8_9NEOP</name>
<feature type="region of interest" description="Disordered" evidence="1">
    <location>
        <begin position="181"/>
        <end position="205"/>
    </location>
</feature>
<dbReference type="AlphaFoldDB" id="A0A8J9Y3B8"/>
<dbReference type="EMBL" id="OV170221">
    <property type="protein sequence ID" value="CAH0713291.1"/>
    <property type="molecule type" value="Genomic_DNA"/>
</dbReference>